<name>A0A5R9L5C8_9BACT</name>
<evidence type="ECO:0000313" key="2">
    <source>
        <dbReference type="EMBL" id="TLV03465.1"/>
    </source>
</evidence>
<dbReference type="InterPro" id="IPR000073">
    <property type="entry name" value="AB_hydrolase_1"/>
</dbReference>
<keyword evidence="2" id="KW-0378">Hydrolase</keyword>
<dbReference type="InterPro" id="IPR029058">
    <property type="entry name" value="AB_hydrolase_fold"/>
</dbReference>
<sequence>MKKTIVFIHGMFQNGKSWDRWVYHFEQLGYNCVVPSWPDHIGNPAALRANTPSTLGDLMLEDVIAAIEQVVIDAGGGRQDVNEKPIVIGHSVGGLLAQIFVNKNLASLGVAICPVAPNKMMTLDWPFFKNVAAITNPFKGDEPFKHTSETFHESFCNTLDEATARTAFEETATYDSRNVLRGCLGEYGEIPLDTPHVPMLFIGAKEDHIIPYELVEKTYNAYKDEESGDVSLLIFENKSHFICGEPGWEIIAGQIAGWIREKEHVVAKSTL</sequence>
<dbReference type="EMBL" id="VCEJ01000002">
    <property type="protein sequence ID" value="TLV03465.1"/>
    <property type="molecule type" value="Genomic_DNA"/>
</dbReference>
<dbReference type="GO" id="GO:0016787">
    <property type="term" value="F:hydrolase activity"/>
    <property type="evidence" value="ECO:0007669"/>
    <property type="project" value="UniProtKB-KW"/>
</dbReference>
<gene>
    <name evidence="2" type="ORF">FEN17_07625</name>
</gene>
<keyword evidence="3" id="KW-1185">Reference proteome</keyword>
<proteinExistence type="predicted"/>
<reference evidence="2 3" key="1">
    <citation type="submission" date="2019-05" db="EMBL/GenBank/DDBJ databases">
        <authorList>
            <person name="Qu J.-H."/>
        </authorList>
    </citation>
    <scope>NUCLEOTIDE SEQUENCE [LARGE SCALE GENOMIC DNA]</scope>
    <source>
        <strain evidence="2 3">T17</strain>
    </source>
</reference>
<accession>A0A5R9L5C8</accession>
<dbReference type="AlphaFoldDB" id="A0A5R9L5C8"/>
<organism evidence="2 3">
    <name type="scientific">Dyadobacter luticola</name>
    <dbReference type="NCBI Taxonomy" id="1979387"/>
    <lineage>
        <taxon>Bacteria</taxon>
        <taxon>Pseudomonadati</taxon>
        <taxon>Bacteroidota</taxon>
        <taxon>Cytophagia</taxon>
        <taxon>Cytophagales</taxon>
        <taxon>Spirosomataceae</taxon>
        <taxon>Dyadobacter</taxon>
    </lineage>
</organism>
<comment type="caution">
    <text evidence="2">The sequence shown here is derived from an EMBL/GenBank/DDBJ whole genome shotgun (WGS) entry which is preliminary data.</text>
</comment>
<evidence type="ECO:0000313" key="3">
    <source>
        <dbReference type="Proteomes" id="UP000306402"/>
    </source>
</evidence>
<dbReference type="Gene3D" id="3.40.50.1820">
    <property type="entry name" value="alpha/beta hydrolase"/>
    <property type="match status" value="1"/>
</dbReference>
<dbReference type="SUPFAM" id="SSF53474">
    <property type="entry name" value="alpha/beta-Hydrolases"/>
    <property type="match status" value="1"/>
</dbReference>
<dbReference type="OrthoDB" id="9814966at2"/>
<dbReference type="PANTHER" id="PTHR43798">
    <property type="entry name" value="MONOACYLGLYCEROL LIPASE"/>
    <property type="match status" value="1"/>
</dbReference>
<dbReference type="Pfam" id="PF12697">
    <property type="entry name" value="Abhydrolase_6"/>
    <property type="match status" value="1"/>
</dbReference>
<evidence type="ECO:0000259" key="1">
    <source>
        <dbReference type="Pfam" id="PF12697"/>
    </source>
</evidence>
<feature type="domain" description="AB hydrolase-1" evidence="1">
    <location>
        <begin position="5"/>
        <end position="242"/>
    </location>
</feature>
<dbReference type="RefSeq" id="WP_138364673.1">
    <property type="nucleotide sequence ID" value="NZ_VCEJ01000002.1"/>
</dbReference>
<dbReference type="Proteomes" id="UP000306402">
    <property type="component" value="Unassembled WGS sequence"/>
</dbReference>
<protein>
    <submittedName>
        <fullName evidence="2">Alpha/beta hydrolase</fullName>
    </submittedName>
</protein>
<dbReference type="InterPro" id="IPR050266">
    <property type="entry name" value="AB_hydrolase_sf"/>
</dbReference>